<gene>
    <name evidence="2" type="ORF">Vbra_874</name>
</gene>
<name>A0A0G4GX42_VITBC</name>
<evidence type="ECO:0000256" key="1">
    <source>
        <dbReference type="SAM" id="MobiDB-lite"/>
    </source>
</evidence>
<proteinExistence type="predicted"/>
<keyword evidence="3" id="KW-1185">Reference proteome</keyword>
<feature type="region of interest" description="Disordered" evidence="1">
    <location>
        <begin position="336"/>
        <end position="392"/>
    </location>
</feature>
<feature type="region of interest" description="Disordered" evidence="1">
    <location>
        <begin position="1"/>
        <end position="25"/>
    </location>
</feature>
<reference evidence="2 3" key="1">
    <citation type="submission" date="2014-11" db="EMBL/GenBank/DDBJ databases">
        <authorList>
            <person name="Zhu J."/>
            <person name="Qi W."/>
            <person name="Song R."/>
        </authorList>
    </citation>
    <scope>NUCLEOTIDE SEQUENCE [LARGE SCALE GENOMIC DNA]</scope>
</reference>
<dbReference type="InParanoid" id="A0A0G4GX42"/>
<evidence type="ECO:0000313" key="3">
    <source>
        <dbReference type="Proteomes" id="UP000041254"/>
    </source>
</evidence>
<feature type="compositionally biased region" description="Basic and acidic residues" evidence="1">
    <location>
        <begin position="346"/>
        <end position="358"/>
    </location>
</feature>
<sequence>MDTNGMHAHAHDHHRPPISPPLNVRFVPPGSPANPSGDWVVKCLKTEEEGEVPPMQTVVVKQEPQEDRVQMEGEPSVFGRGDAGAALGSGGVCDGVKVKVEGDSYDADGLMGGEGGEAIPAADDELDPLDPPPDQCDDINDFGPEVWVKHTHEKGGHAYREEPACIKALHLYVLQEFFKAQFNAIKWRRGGASEGVLIPDQNSMFRFQLLSKLKISGSSVSAAFSAFSAGWTVLVQYESNIRREMFIPIHVEPSSKGQVVTRQDLADGLADLERLIDDCRGWMEGAIEYPEDYRQCNGVDARGAPQNYIRRNNNITHYTALDSLVVKMSGRGIMEIGARQRRKDRRKELKKEKRRKPEQQQPEDENKKRRVKQEDEAEVGAKHKPTEGGAEG</sequence>
<dbReference type="Proteomes" id="UP000041254">
    <property type="component" value="Unassembled WGS sequence"/>
</dbReference>
<protein>
    <submittedName>
        <fullName evidence="2">Uncharacterized protein</fullName>
    </submittedName>
</protein>
<dbReference type="AlphaFoldDB" id="A0A0G4GX42"/>
<evidence type="ECO:0000313" key="2">
    <source>
        <dbReference type="EMBL" id="CEM35626.1"/>
    </source>
</evidence>
<dbReference type="VEuPathDB" id="CryptoDB:Vbra_874"/>
<organism evidence="2 3">
    <name type="scientific">Vitrella brassicaformis (strain CCMP3155)</name>
    <dbReference type="NCBI Taxonomy" id="1169540"/>
    <lineage>
        <taxon>Eukaryota</taxon>
        <taxon>Sar</taxon>
        <taxon>Alveolata</taxon>
        <taxon>Colpodellida</taxon>
        <taxon>Vitrellaceae</taxon>
        <taxon>Vitrella</taxon>
    </lineage>
</organism>
<dbReference type="EMBL" id="CDMY01000859">
    <property type="protein sequence ID" value="CEM35626.1"/>
    <property type="molecule type" value="Genomic_DNA"/>
</dbReference>
<accession>A0A0G4GX42</accession>